<organism evidence="2 3">
    <name type="scientific">Rotaria magnacalcarata</name>
    <dbReference type="NCBI Taxonomy" id="392030"/>
    <lineage>
        <taxon>Eukaryota</taxon>
        <taxon>Metazoa</taxon>
        <taxon>Spiralia</taxon>
        <taxon>Gnathifera</taxon>
        <taxon>Rotifera</taxon>
        <taxon>Eurotatoria</taxon>
        <taxon>Bdelloidea</taxon>
        <taxon>Philodinida</taxon>
        <taxon>Philodinidae</taxon>
        <taxon>Rotaria</taxon>
    </lineage>
</organism>
<protein>
    <submittedName>
        <fullName evidence="2">Uncharacterized protein</fullName>
    </submittedName>
</protein>
<name>A0A8S3AMW8_9BILA</name>
<dbReference type="AlphaFoldDB" id="A0A8S3AMW8"/>
<feature type="non-terminal residue" evidence="2">
    <location>
        <position position="1"/>
    </location>
</feature>
<dbReference type="EMBL" id="CAJOBJ010125513">
    <property type="protein sequence ID" value="CAF4697120.1"/>
    <property type="molecule type" value="Genomic_DNA"/>
</dbReference>
<evidence type="ECO:0000313" key="1">
    <source>
        <dbReference type="EMBL" id="CAF4697120.1"/>
    </source>
</evidence>
<dbReference type="Proteomes" id="UP000681720">
    <property type="component" value="Unassembled WGS sequence"/>
</dbReference>
<accession>A0A8S3AMW8</accession>
<dbReference type="EMBL" id="CAJOBJ010136987">
    <property type="protein sequence ID" value="CAF4746322.1"/>
    <property type="molecule type" value="Genomic_DNA"/>
</dbReference>
<sequence>LRFADDDCDRLIAGNRGGGLGKTKS</sequence>
<reference evidence="2" key="1">
    <citation type="submission" date="2021-02" db="EMBL/GenBank/DDBJ databases">
        <authorList>
            <person name="Nowell W R."/>
        </authorList>
    </citation>
    <scope>NUCLEOTIDE SEQUENCE</scope>
</reference>
<comment type="caution">
    <text evidence="2">The sequence shown here is derived from an EMBL/GenBank/DDBJ whole genome shotgun (WGS) entry which is preliminary data.</text>
</comment>
<proteinExistence type="predicted"/>
<evidence type="ECO:0000313" key="3">
    <source>
        <dbReference type="Proteomes" id="UP000681720"/>
    </source>
</evidence>
<gene>
    <name evidence="1" type="ORF">GIL414_LOCUS42913</name>
    <name evidence="2" type="ORF">GIL414_LOCUS44951</name>
</gene>
<evidence type="ECO:0000313" key="2">
    <source>
        <dbReference type="EMBL" id="CAF4746322.1"/>
    </source>
</evidence>